<dbReference type="Gene3D" id="3.40.50.150">
    <property type="entry name" value="Vaccinia Virus protein VP39"/>
    <property type="match status" value="1"/>
</dbReference>
<dbReference type="AlphaFoldDB" id="X1EXC2"/>
<dbReference type="InterPro" id="IPR029063">
    <property type="entry name" value="SAM-dependent_MTases_sf"/>
</dbReference>
<organism evidence="1">
    <name type="scientific">marine sediment metagenome</name>
    <dbReference type="NCBI Taxonomy" id="412755"/>
    <lineage>
        <taxon>unclassified sequences</taxon>
        <taxon>metagenomes</taxon>
        <taxon>ecological metagenomes</taxon>
    </lineage>
</organism>
<comment type="caution">
    <text evidence="1">The sequence shown here is derived from an EMBL/GenBank/DDBJ whole genome shotgun (WGS) entry which is preliminary data.</text>
</comment>
<evidence type="ECO:0008006" key="2">
    <source>
        <dbReference type="Google" id="ProtNLM"/>
    </source>
</evidence>
<feature type="non-terminal residue" evidence="1">
    <location>
        <position position="83"/>
    </location>
</feature>
<dbReference type="SUPFAM" id="SSF53335">
    <property type="entry name" value="S-adenosyl-L-methionine-dependent methyltransferases"/>
    <property type="match status" value="1"/>
</dbReference>
<name>X1EXC2_9ZZZZ</name>
<protein>
    <recommendedName>
        <fullName evidence="2">DNA methylase N-4/N-6 domain-containing protein</fullName>
    </recommendedName>
</protein>
<proteinExistence type="predicted"/>
<evidence type="ECO:0000313" key="1">
    <source>
        <dbReference type="EMBL" id="GAH38021.1"/>
    </source>
</evidence>
<reference evidence="1" key="1">
    <citation type="journal article" date="2014" name="Front. Microbiol.">
        <title>High frequency of phylogenetically diverse reductive dehalogenase-homologous genes in deep subseafloor sedimentary metagenomes.</title>
        <authorList>
            <person name="Kawai M."/>
            <person name="Futagami T."/>
            <person name="Toyoda A."/>
            <person name="Takaki Y."/>
            <person name="Nishi S."/>
            <person name="Hori S."/>
            <person name="Arai W."/>
            <person name="Tsubouchi T."/>
            <person name="Morono Y."/>
            <person name="Uchiyama I."/>
            <person name="Ito T."/>
            <person name="Fujiyama A."/>
            <person name="Inagaki F."/>
            <person name="Takami H."/>
        </authorList>
    </citation>
    <scope>NUCLEOTIDE SEQUENCE</scope>
    <source>
        <strain evidence="1">Expedition CK06-06</strain>
    </source>
</reference>
<dbReference type="EMBL" id="BARU01012179">
    <property type="protein sequence ID" value="GAH38021.1"/>
    <property type="molecule type" value="Genomic_DNA"/>
</dbReference>
<accession>X1EXC2</accession>
<sequence length="83" mass="10030">MDAVFGVNNFRNEIVWCYKTGGASKRSFGRKHDTIFFYSKTDKYKFNPQKEKSYMMHTYGFKKSDFKVDEKGQYSWVIAKDWW</sequence>
<gene>
    <name evidence="1" type="ORF">S03H2_22574</name>
</gene>